<keyword evidence="22" id="KW-1185">Reference proteome</keyword>
<dbReference type="Pfam" id="PF18190">
    <property type="entry name" value="Plk4_PB1"/>
    <property type="match status" value="1"/>
</dbReference>
<dbReference type="PROSITE" id="PS51984">
    <property type="entry name" value="CPB1"/>
    <property type="match status" value="1"/>
</dbReference>
<evidence type="ECO:0000256" key="7">
    <source>
        <dbReference type="ARBA" id="ARBA00022741"/>
    </source>
</evidence>
<keyword evidence="10" id="KW-0832">Ubl conjugation</keyword>
<feature type="region of interest" description="Disordered" evidence="16">
    <location>
        <begin position="619"/>
        <end position="814"/>
    </location>
</feature>
<comment type="catalytic activity">
    <reaction evidence="14">
        <text>L-seryl-[protein] + ATP = O-phospho-L-seryl-[protein] + ADP + H(+)</text>
        <dbReference type="Rhea" id="RHEA:17989"/>
        <dbReference type="Rhea" id="RHEA-COMP:9863"/>
        <dbReference type="Rhea" id="RHEA-COMP:11604"/>
        <dbReference type="ChEBI" id="CHEBI:15378"/>
        <dbReference type="ChEBI" id="CHEBI:29999"/>
        <dbReference type="ChEBI" id="CHEBI:30616"/>
        <dbReference type="ChEBI" id="CHEBI:83421"/>
        <dbReference type="ChEBI" id="CHEBI:456216"/>
        <dbReference type="EC" id="2.7.11.21"/>
    </reaction>
</comment>
<feature type="domain" description="Protein kinase" evidence="17">
    <location>
        <begin position="22"/>
        <end position="275"/>
    </location>
</feature>
<keyword evidence="7 15" id="KW-0547">Nucleotide-binding</keyword>
<feature type="domain" description="POLO box" evidence="18">
    <location>
        <begin position="1155"/>
        <end position="1236"/>
    </location>
</feature>
<feature type="compositionally biased region" description="Pro residues" evidence="16">
    <location>
        <begin position="576"/>
        <end position="588"/>
    </location>
</feature>
<keyword evidence="6" id="KW-0808">Transferase</keyword>
<evidence type="ECO:0000256" key="8">
    <source>
        <dbReference type="ARBA" id="ARBA00022777"/>
    </source>
</evidence>
<dbReference type="InterPro" id="IPR033699">
    <property type="entry name" value="POLO_box_Plk4_1"/>
</dbReference>
<evidence type="ECO:0000256" key="13">
    <source>
        <dbReference type="ARBA" id="ARBA00047802"/>
    </source>
</evidence>
<evidence type="ECO:0000313" key="21">
    <source>
        <dbReference type="EMBL" id="CAK8697491.1"/>
    </source>
</evidence>
<feature type="compositionally biased region" description="Low complexity" evidence="16">
    <location>
        <begin position="1089"/>
        <end position="1104"/>
    </location>
</feature>
<dbReference type="PROSITE" id="PS50078">
    <property type="entry name" value="POLO_BOX"/>
    <property type="match status" value="1"/>
</dbReference>
<dbReference type="EC" id="2.7.11.21" evidence="2"/>
<dbReference type="CDD" id="cd13114">
    <property type="entry name" value="POLO_box_Plk4_1"/>
    <property type="match status" value="1"/>
</dbReference>
<keyword evidence="8" id="KW-0418">Kinase</keyword>
<evidence type="ECO:0000256" key="14">
    <source>
        <dbReference type="ARBA" id="ARBA00048347"/>
    </source>
</evidence>
<feature type="compositionally biased region" description="Polar residues" evidence="16">
    <location>
        <begin position="317"/>
        <end position="328"/>
    </location>
</feature>
<evidence type="ECO:0000259" key="19">
    <source>
        <dbReference type="PROSITE" id="PS51984"/>
    </source>
</evidence>
<evidence type="ECO:0000259" key="20">
    <source>
        <dbReference type="PROSITE" id="PS51985"/>
    </source>
</evidence>
<feature type="compositionally biased region" description="Basic and acidic residues" evidence="16">
    <location>
        <begin position="364"/>
        <end position="381"/>
    </location>
</feature>
<keyword evidence="11" id="KW-0206">Cytoskeleton</keyword>
<keyword evidence="9 15" id="KW-0067">ATP-binding</keyword>
<feature type="compositionally biased region" description="Basic and acidic residues" evidence="16">
    <location>
        <begin position="664"/>
        <end position="682"/>
    </location>
</feature>
<evidence type="ECO:0000259" key="17">
    <source>
        <dbReference type="PROSITE" id="PS50011"/>
    </source>
</evidence>
<dbReference type="SUPFAM" id="SSF82615">
    <property type="entry name" value="Polo-box domain"/>
    <property type="match status" value="1"/>
</dbReference>
<feature type="compositionally biased region" description="Polar residues" evidence="16">
    <location>
        <begin position="493"/>
        <end position="522"/>
    </location>
</feature>
<comment type="subcellular location">
    <subcellularLocation>
        <location evidence="1">Cytoplasm</location>
        <location evidence="1">Cytoskeleton</location>
        <location evidence="1">Microtubule organizing center</location>
        <location evidence="1">Centrosome</location>
        <location evidence="1">Centriole</location>
    </subcellularLocation>
</comment>
<sequence length="1249" mass="139341">MPHKIAKMCSTAPNFGGSIADYEVLNLIGRGAFACVYRAKCRRSGRDIAIKMIDKRSMRKSGMVSRVRSEVEIHAQLKHPSVLELFHCFEDSDHVYLVVELCLKGELNRFLKTQGNVLSENQVREFLTQIVEGMLYLHAHGILHRDLTLANMLLDDTCHIKIADFGLATRLALPTDKHFTMCGTPNFISPEIATRSAHGLESDVWSLGCMLYTFLVGTPPFDTDAVKSTLNKVVLGSYKIPEHVSNEARDLIQDMLQKDPRERITLSAVLEHPFMRPETWKGAHRERSVDSGHATMTTNSTNNYSRQGTLHNTCHQQSVNGSTNTADTAVSRLPPRTRPVVALPPSKLETVPDVDPGTSFNDTYNRKADHRADNAHVKDRSKMCKVNSMDYKDENDGLWASRTQDMPGNRPPMWRQNIADNTGHSRRHHSSREEKRQKDRSKSSSSRHRGDSPAEVSTLLPSKPSFRNSRHEYHASTHKRRDQGGSYIRSGRNPYNSIDSDSTGSSRPYGTRYTASTDSTGCDDTHYSSRYPDASTMRPDDLFYPPGGSFQPYEAKYEPGCYKSSSHSTSNRPRHPPSPPVRDVPPPSRTCKENWVEDLEQRHNRYLDKEHYRCDERLDRNHPENGINRSSSMQNISQCEPVDSSNYGSNRRLSRSASSHRTKHLQEKPPHSRSKPSADRTYDSGSSKQSSCYNDPYAAEQSRGRSLLRTKGESKTFSSTHSQVSDSQYQNCHPSETFSKSSKFDDKDHRKKIDSNNSKSAHRTTESLVQSNGHKQPSHAHSRPVDKSHHSNSSSQSKAKNLPSIDSRRLRPIRQKAKNSMVSILENGEVCLEIISSKSGSDAVTEVLRVSGNGKTIKIFSPEGKDGKNGYVLSRRPPVAPDNACIYSYTNLPDKYCNKYKYLARFVQLVRSKTPKVTLFTNTAKCMLMENDPDADLEVCFYNGAKIQQIKGKTQIIDISGKLVTLSSKVLSQARLQDNLSPQELEKLTPEILKMLEHAQSARQRSMDIESSISVVEENSDGTVSYFPITVSRRPNSSSSSSSTSSSKASSKETSNANQENNNNNAYQTPTRNDVGQSCRSPRTPDSLPSPSIAPTTSPSTAPPIRFTESVLSFRSNATAMSRSKSVVTATRKLESSSSLKRDPKNVAKLEPLADQQKIAKAVEVPGIGRASHLTTGDIWVVYNDKSQILVQSSTTSVVYADPDGVQEKFGQSARLPDYVKAKLSELPSIVEMLVKVSKECSSTVHTRT</sequence>
<reference evidence="21 22" key="1">
    <citation type="submission" date="2024-02" db="EMBL/GenBank/DDBJ databases">
        <authorList>
            <person name="Daric V."/>
            <person name="Darras S."/>
        </authorList>
    </citation>
    <scope>NUCLEOTIDE SEQUENCE [LARGE SCALE GENOMIC DNA]</scope>
</reference>
<comment type="caution">
    <text evidence="21">The sequence shown here is derived from an EMBL/GenBank/DDBJ whole genome shotgun (WGS) entry which is preliminary data.</text>
</comment>
<feature type="compositionally biased region" description="Polar residues" evidence="16">
    <location>
        <begin position="683"/>
        <end position="693"/>
    </location>
</feature>
<feature type="region of interest" description="Disordered" evidence="16">
    <location>
        <begin position="317"/>
        <end position="381"/>
    </location>
</feature>
<feature type="compositionally biased region" description="Basic and acidic residues" evidence="16">
    <location>
        <begin position="280"/>
        <end position="290"/>
    </location>
</feature>
<protein>
    <recommendedName>
        <fullName evidence="3">Serine/threonine-protein kinase PLK4</fullName>
        <ecNumber evidence="2">2.7.11.21</ecNumber>
    </recommendedName>
    <alternativeName>
        <fullName evidence="12">Polo-like kinase 4</fullName>
    </alternativeName>
</protein>
<evidence type="ECO:0000256" key="2">
    <source>
        <dbReference type="ARBA" id="ARBA00012424"/>
    </source>
</evidence>
<feature type="region of interest" description="Disordered" evidence="16">
    <location>
        <begin position="395"/>
        <end position="592"/>
    </location>
</feature>
<dbReference type="InterPro" id="IPR000719">
    <property type="entry name" value="Prot_kinase_dom"/>
</dbReference>
<dbReference type="Gene3D" id="2.40.50.930">
    <property type="match status" value="1"/>
</dbReference>
<evidence type="ECO:0000256" key="4">
    <source>
        <dbReference type="ARBA" id="ARBA00022490"/>
    </source>
</evidence>
<dbReference type="PANTHER" id="PTHR24345:SF91">
    <property type="entry name" value="SERINE_THREONINE-PROTEIN KINASE PLK4"/>
    <property type="match status" value="1"/>
</dbReference>
<comment type="catalytic activity">
    <reaction evidence="13">
        <text>L-threonyl-[protein] + ATP = O-phospho-L-threonyl-[protein] + ADP + H(+)</text>
        <dbReference type="Rhea" id="RHEA:46608"/>
        <dbReference type="Rhea" id="RHEA-COMP:11060"/>
        <dbReference type="Rhea" id="RHEA-COMP:11605"/>
        <dbReference type="ChEBI" id="CHEBI:15378"/>
        <dbReference type="ChEBI" id="CHEBI:30013"/>
        <dbReference type="ChEBI" id="CHEBI:30616"/>
        <dbReference type="ChEBI" id="CHEBI:61977"/>
        <dbReference type="ChEBI" id="CHEBI:456216"/>
        <dbReference type="EC" id="2.7.11.21"/>
    </reaction>
</comment>
<feature type="domain" description="Cryptic POLO box 1 (CPB1)" evidence="19">
    <location>
        <begin position="797"/>
        <end position="913"/>
    </location>
</feature>
<feature type="compositionally biased region" description="Polar residues" evidence="16">
    <location>
        <begin position="766"/>
        <end position="775"/>
    </location>
</feature>
<keyword evidence="4" id="KW-0963">Cytoplasm</keyword>
<evidence type="ECO:0000256" key="10">
    <source>
        <dbReference type="ARBA" id="ARBA00022843"/>
    </source>
</evidence>
<feature type="compositionally biased region" description="Polar residues" evidence="16">
    <location>
        <begin position="294"/>
        <end position="305"/>
    </location>
</feature>
<dbReference type="InterPro" id="IPR033696">
    <property type="entry name" value="POLO_box_Plk4_C"/>
</dbReference>
<evidence type="ECO:0000256" key="3">
    <source>
        <dbReference type="ARBA" id="ARBA00020245"/>
    </source>
</evidence>
<accession>A0ABP0H0G8</accession>
<dbReference type="InterPro" id="IPR011009">
    <property type="entry name" value="Kinase-like_dom_sf"/>
</dbReference>
<dbReference type="InterPro" id="IPR046437">
    <property type="entry name" value="Ser_Thr-PK_POLO_box_1_sf"/>
</dbReference>
<dbReference type="InterPro" id="IPR017441">
    <property type="entry name" value="Protein_kinase_ATP_BS"/>
</dbReference>
<evidence type="ECO:0000256" key="6">
    <source>
        <dbReference type="ARBA" id="ARBA00022679"/>
    </source>
</evidence>
<dbReference type="SUPFAM" id="SSF56112">
    <property type="entry name" value="Protein kinase-like (PK-like)"/>
    <property type="match status" value="1"/>
</dbReference>
<dbReference type="PROSITE" id="PS00109">
    <property type="entry name" value="PROTEIN_KINASE_TYR"/>
    <property type="match status" value="1"/>
</dbReference>
<dbReference type="CDD" id="cd13116">
    <property type="entry name" value="POLO_box_Plk4_3"/>
    <property type="match status" value="1"/>
</dbReference>
<dbReference type="InterPro" id="IPR047108">
    <property type="entry name" value="Plk4-like_POLO_box_2_sf"/>
</dbReference>
<dbReference type="Gene3D" id="3.30.1120.120">
    <property type="match status" value="1"/>
</dbReference>
<dbReference type="InterPro" id="IPR033698">
    <property type="entry name" value="POLO_box_Plk4_2"/>
</dbReference>
<dbReference type="PROSITE" id="PS50011">
    <property type="entry name" value="PROTEIN_KINASE_DOM"/>
    <property type="match status" value="1"/>
</dbReference>
<feature type="compositionally biased region" description="Polar residues" evidence="16">
    <location>
        <begin position="715"/>
        <end position="741"/>
    </location>
</feature>
<evidence type="ECO:0000256" key="16">
    <source>
        <dbReference type="SAM" id="MobiDB-lite"/>
    </source>
</evidence>
<proteinExistence type="predicted"/>
<feature type="compositionally biased region" description="Polar residues" evidence="16">
    <location>
        <begin position="1067"/>
        <end position="1081"/>
    </location>
</feature>
<feature type="region of interest" description="Disordered" evidence="16">
    <location>
        <begin position="280"/>
        <end position="305"/>
    </location>
</feature>
<evidence type="ECO:0000256" key="15">
    <source>
        <dbReference type="PROSITE-ProRule" id="PRU10141"/>
    </source>
</evidence>
<evidence type="ECO:0000256" key="5">
    <source>
        <dbReference type="ARBA" id="ARBA00022527"/>
    </source>
</evidence>
<feature type="region of interest" description="Disordered" evidence="16">
    <location>
        <begin position="1028"/>
        <end position="1104"/>
    </location>
</feature>
<dbReference type="EMBL" id="CAWYQH010000163">
    <property type="protein sequence ID" value="CAK8697491.1"/>
    <property type="molecule type" value="Genomic_DNA"/>
</dbReference>
<feature type="compositionally biased region" description="Basic and acidic residues" evidence="16">
    <location>
        <begin position="742"/>
        <end position="754"/>
    </location>
</feature>
<feature type="compositionally biased region" description="Basic and acidic residues" evidence="16">
    <location>
        <begin position="431"/>
        <end position="452"/>
    </location>
</feature>
<feature type="compositionally biased region" description="Polar residues" evidence="16">
    <location>
        <begin position="627"/>
        <end position="651"/>
    </location>
</feature>
<dbReference type="InterPro" id="IPR008266">
    <property type="entry name" value="Tyr_kinase_AS"/>
</dbReference>
<evidence type="ECO:0000256" key="1">
    <source>
        <dbReference type="ARBA" id="ARBA00004114"/>
    </source>
</evidence>
<feature type="compositionally biased region" description="Low complexity" evidence="16">
    <location>
        <begin position="1036"/>
        <end position="1066"/>
    </location>
</feature>
<dbReference type="Proteomes" id="UP001642483">
    <property type="component" value="Unassembled WGS sequence"/>
</dbReference>
<evidence type="ECO:0000256" key="9">
    <source>
        <dbReference type="ARBA" id="ARBA00022840"/>
    </source>
</evidence>
<name>A0ABP0H0G8_CLALP</name>
<dbReference type="PROSITE" id="PS51985">
    <property type="entry name" value="CPB2"/>
    <property type="match status" value="1"/>
</dbReference>
<dbReference type="Pfam" id="PF00069">
    <property type="entry name" value="Pkinase"/>
    <property type="match status" value="1"/>
</dbReference>
<evidence type="ECO:0000256" key="11">
    <source>
        <dbReference type="ARBA" id="ARBA00023212"/>
    </source>
</evidence>
<dbReference type="InterPro" id="IPR000959">
    <property type="entry name" value="POLO_box_dom"/>
</dbReference>
<dbReference type="CDD" id="cd13115">
    <property type="entry name" value="POLO_box_Plk4_2"/>
    <property type="match status" value="1"/>
</dbReference>
<gene>
    <name evidence="21" type="ORF">CVLEPA_LOCUS30705</name>
</gene>
<feature type="compositionally biased region" description="Basic residues" evidence="16">
    <location>
        <begin position="652"/>
        <end position="663"/>
    </location>
</feature>
<dbReference type="Gene3D" id="3.30.1120.130">
    <property type="match status" value="1"/>
</dbReference>
<dbReference type="Pfam" id="PF18409">
    <property type="entry name" value="Plk4_PB2"/>
    <property type="match status" value="1"/>
</dbReference>
<organism evidence="21 22">
    <name type="scientific">Clavelina lepadiformis</name>
    <name type="common">Light-bulb sea squirt</name>
    <name type="synonym">Ascidia lepadiformis</name>
    <dbReference type="NCBI Taxonomy" id="159417"/>
    <lineage>
        <taxon>Eukaryota</taxon>
        <taxon>Metazoa</taxon>
        <taxon>Chordata</taxon>
        <taxon>Tunicata</taxon>
        <taxon>Ascidiacea</taxon>
        <taxon>Aplousobranchia</taxon>
        <taxon>Clavelinidae</taxon>
        <taxon>Clavelina</taxon>
    </lineage>
</organism>
<evidence type="ECO:0000256" key="12">
    <source>
        <dbReference type="ARBA" id="ARBA00030332"/>
    </source>
</evidence>
<dbReference type="PANTHER" id="PTHR24345">
    <property type="entry name" value="SERINE/THREONINE-PROTEIN KINASE PLK"/>
    <property type="match status" value="1"/>
</dbReference>
<dbReference type="PROSITE" id="PS00107">
    <property type="entry name" value="PROTEIN_KINASE_ATP"/>
    <property type="match status" value="1"/>
</dbReference>
<evidence type="ECO:0000259" key="18">
    <source>
        <dbReference type="PROSITE" id="PS50078"/>
    </source>
</evidence>
<evidence type="ECO:0000313" key="22">
    <source>
        <dbReference type="Proteomes" id="UP001642483"/>
    </source>
</evidence>
<keyword evidence="5" id="KW-0723">Serine/threonine-protein kinase</keyword>
<dbReference type="Gene3D" id="1.10.510.10">
    <property type="entry name" value="Transferase(Phosphotransferase) domain 1"/>
    <property type="match status" value="1"/>
</dbReference>
<feature type="binding site" evidence="15">
    <location>
        <position position="51"/>
    </location>
    <ligand>
        <name>ATP</name>
        <dbReference type="ChEBI" id="CHEBI:30616"/>
    </ligand>
</feature>
<feature type="domain" description="Cryptic POLO box 2 (CPB2)" evidence="20">
    <location>
        <begin position="914"/>
        <end position="1041"/>
    </location>
</feature>